<dbReference type="InterPro" id="IPR005632">
    <property type="entry name" value="Chaperone_Skp"/>
</dbReference>
<keyword evidence="6" id="KW-1185">Reference proteome</keyword>
<comment type="caution">
    <text evidence="5">The sequence shown here is derived from an EMBL/GenBank/DDBJ whole genome shotgun (WGS) entry which is preliminary data.</text>
</comment>
<dbReference type="SUPFAM" id="SSF111384">
    <property type="entry name" value="OmpH-like"/>
    <property type="match status" value="1"/>
</dbReference>
<comment type="similarity">
    <text evidence="1">Belongs to the Skp family.</text>
</comment>
<evidence type="ECO:0000256" key="2">
    <source>
        <dbReference type="ARBA" id="ARBA00022729"/>
    </source>
</evidence>
<dbReference type="SMART" id="SM00935">
    <property type="entry name" value="OmpH"/>
    <property type="match status" value="1"/>
</dbReference>
<feature type="compositionally biased region" description="Low complexity" evidence="3">
    <location>
        <begin position="66"/>
        <end position="80"/>
    </location>
</feature>
<name>A0ABS5F7C2_9PROT</name>
<dbReference type="EMBL" id="JAAGBB010000058">
    <property type="protein sequence ID" value="MBR0668467.1"/>
    <property type="molecule type" value="Genomic_DNA"/>
</dbReference>
<dbReference type="Proteomes" id="UP001196870">
    <property type="component" value="Unassembled WGS sequence"/>
</dbReference>
<feature type="chain" id="PRO_5046034844" evidence="4">
    <location>
        <begin position="21"/>
        <end position="266"/>
    </location>
</feature>
<accession>A0ABS5F7C2</accession>
<feature type="region of interest" description="Disordered" evidence="3">
    <location>
        <begin position="24"/>
        <end position="80"/>
    </location>
</feature>
<organism evidence="5 6">
    <name type="scientific">Plastoroseomonas hellenica</name>
    <dbReference type="NCBI Taxonomy" id="2687306"/>
    <lineage>
        <taxon>Bacteria</taxon>
        <taxon>Pseudomonadati</taxon>
        <taxon>Pseudomonadota</taxon>
        <taxon>Alphaproteobacteria</taxon>
        <taxon>Acetobacterales</taxon>
        <taxon>Acetobacteraceae</taxon>
        <taxon>Plastoroseomonas</taxon>
    </lineage>
</organism>
<feature type="compositionally biased region" description="Pro residues" evidence="3">
    <location>
        <begin position="245"/>
        <end position="266"/>
    </location>
</feature>
<feature type="region of interest" description="Disordered" evidence="3">
    <location>
        <begin position="231"/>
        <end position="266"/>
    </location>
</feature>
<feature type="compositionally biased region" description="Low complexity" evidence="3">
    <location>
        <begin position="38"/>
        <end position="58"/>
    </location>
</feature>
<proteinExistence type="inferred from homology"/>
<dbReference type="Pfam" id="PF03938">
    <property type="entry name" value="OmpH"/>
    <property type="match status" value="1"/>
</dbReference>
<evidence type="ECO:0000256" key="1">
    <source>
        <dbReference type="ARBA" id="ARBA00009091"/>
    </source>
</evidence>
<evidence type="ECO:0000256" key="3">
    <source>
        <dbReference type="SAM" id="MobiDB-lite"/>
    </source>
</evidence>
<dbReference type="RefSeq" id="WP_211856243.1">
    <property type="nucleotide sequence ID" value="NZ_JAAGBB010000058.1"/>
</dbReference>
<evidence type="ECO:0000313" key="5">
    <source>
        <dbReference type="EMBL" id="MBR0668467.1"/>
    </source>
</evidence>
<dbReference type="InterPro" id="IPR024930">
    <property type="entry name" value="Skp_dom_sf"/>
</dbReference>
<sequence>MARRFALLLAGVLAASPALAQQQPEWFVPGGQGGGQRPPGAQPQQPQRPPQGQTQRPQQPRPGQPPRTDGPQPLPAGQQPPAAVIGVVDVPEVQRVSTAFAQVREEIERRRTRLNDDLQREQLRWREEQQRLAADRPTLNPDQLRNRERELQDRITDAQRVFRDRQRNIEQAAQQSLSQIEQALGVVIRQVASSRSVNMILPRGVIIFNEAGFDLTEEVAQKLNEAIQRVAIPPEEGATPAAAAPTPPANPPPARPTAPATPPRRN</sequence>
<keyword evidence="2 4" id="KW-0732">Signal</keyword>
<evidence type="ECO:0000313" key="6">
    <source>
        <dbReference type="Proteomes" id="UP001196870"/>
    </source>
</evidence>
<dbReference type="PANTHER" id="PTHR35089:SF1">
    <property type="entry name" value="CHAPERONE PROTEIN SKP"/>
    <property type="match status" value="1"/>
</dbReference>
<evidence type="ECO:0000256" key="4">
    <source>
        <dbReference type="SAM" id="SignalP"/>
    </source>
</evidence>
<protein>
    <submittedName>
        <fullName evidence="5">OmpH family outer membrane protein</fullName>
    </submittedName>
</protein>
<dbReference type="PANTHER" id="PTHR35089">
    <property type="entry name" value="CHAPERONE PROTEIN SKP"/>
    <property type="match status" value="1"/>
</dbReference>
<dbReference type="Gene3D" id="3.30.910.20">
    <property type="entry name" value="Skp domain"/>
    <property type="match status" value="1"/>
</dbReference>
<reference evidence="6" key="1">
    <citation type="journal article" date="2021" name="Syst. Appl. Microbiol.">
        <title>Roseomonas hellenica sp. nov., isolated from roots of wild-growing Alkanna tinctoria.</title>
        <authorList>
            <person name="Rat A."/>
            <person name="Naranjo H.D."/>
            <person name="Lebbe L."/>
            <person name="Cnockaert M."/>
            <person name="Krigas N."/>
            <person name="Grigoriadou K."/>
            <person name="Maloupa E."/>
            <person name="Willems A."/>
        </authorList>
    </citation>
    <scope>NUCLEOTIDE SEQUENCE [LARGE SCALE GENOMIC DNA]</scope>
    <source>
        <strain evidence="6">LMG 31523</strain>
    </source>
</reference>
<gene>
    <name evidence="5" type="ORF">GXW71_29210</name>
</gene>
<feature type="signal peptide" evidence="4">
    <location>
        <begin position="1"/>
        <end position="20"/>
    </location>
</feature>